<dbReference type="GO" id="GO:0006351">
    <property type="term" value="P:DNA-templated transcription"/>
    <property type="evidence" value="ECO:0007669"/>
    <property type="project" value="InterPro"/>
</dbReference>
<evidence type="ECO:0000313" key="4">
    <source>
        <dbReference type="EMBL" id="KAJ5573343.1"/>
    </source>
</evidence>
<comment type="caution">
    <text evidence="4">The sequence shown here is derived from an EMBL/GenBank/DDBJ whole genome shotgun (WGS) entry which is preliminary data.</text>
</comment>
<feature type="region of interest" description="Disordered" evidence="2">
    <location>
        <begin position="53"/>
        <end position="72"/>
    </location>
</feature>
<evidence type="ECO:0000256" key="2">
    <source>
        <dbReference type="SAM" id="MobiDB-lite"/>
    </source>
</evidence>
<proteinExistence type="predicted"/>
<dbReference type="Proteomes" id="UP001216150">
    <property type="component" value="Unassembled WGS sequence"/>
</dbReference>
<dbReference type="InterPro" id="IPR007219">
    <property type="entry name" value="XnlR_reg_dom"/>
</dbReference>
<name>A0AAD6DCL0_9EURO</name>
<dbReference type="AlphaFoldDB" id="A0AAD6DCL0"/>
<evidence type="ECO:0000256" key="1">
    <source>
        <dbReference type="ARBA" id="ARBA00023242"/>
    </source>
</evidence>
<dbReference type="Pfam" id="PF04082">
    <property type="entry name" value="Fungal_trans"/>
    <property type="match status" value="1"/>
</dbReference>
<keyword evidence="5" id="KW-1185">Reference proteome</keyword>
<accession>A0AAD6DCL0</accession>
<organism evidence="4 5">
    <name type="scientific">Penicillium hetheringtonii</name>
    <dbReference type="NCBI Taxonomy" id="911720"/>
    <lineage>
        <taxon>Eukaryota</taxon>
        <taxon>Fungi</taxon>
        <taxon>Dikarya</taxon>
        <taxon>Ascomycota</taxon>
        <taxon>Pezizomycotina</taxon>
        <taxon>Eurotiomycetes</taxon>
        <taxon>Eurotiomycetidae</taxon>
        <taxon>Eurotiales</taxon>
        <taxon>Aspergillaceae</taxon>
        <taxon>Penicillium</taxon>
    </lineage>
</organism>
<gene>
    <name evidence="4" type="ORF">N7450_010327</name>
</gene>
<dbReference type="EMBL" id="JAQJAC010000009">
    <property type="protein sequence ID" value="KAJ5573343.1"/>
    <property type="molecule type" value="Genomic_DNA"/>
</dbReference>
<evidence type="ECO:0000313" key="5">
    <source>
        <dbReference type="Proteomes" id="UP001216150"/>
    </source>
</evidence>
<evidence type="ECO:0000259" key="3">
    <source>
        <dbReference type="SMART" id="SM00906"/>
    </source>
</evidence>
<feature type="region of interest" description="Disordered" evidence="2">
    <location>
        <begin position="1"/>
        <end position="26"/>
    </location>
</feature>
<sequence>MIEATAPAPLDSASLADEDFPDEPGFAERQENHRHASNDTIISPVNSTTYQSLIPQSNAPSTIPAESSLSSSNHFGRRVEEVLANSGCMSSRNSGMPTSNPIQADDMHHSLRTATQNSPSLPTEDEAFRLLDAASLFIGQSQTHYDLREISDRVGILYQNINDPAKPVGKLYAAGLEKCGQTLPGKELFEFTERNFPPISVQFNSGRIGVEINAMMAMYLQMTNRKDEAHLYISGALRLALLHGYHHENTEKEVLRSHKAHLNRLWWTVYMQERRLAAATGTPSGIQDDAIYLSLPSDASGLPSAAAIRTNVKIARVTGRILNALYGTKIKNQEEFVSSAQQIIKDLLSISNDIPPQHCLNLACDDLFLRTTASLHLMLYQATLLTIRPLMLHTTQSVLSGSRLLSAELAGGTTGRLSKTCAEAARRIICTVIVLKERNLVALYGFAECDAIFSAVFIMLLTKIFDWSCEPGHRINPSPGLREAMDLLQFLADRGNPFARLRFNEVQSVYDHLSAILGAEFFETQTETSDHSENPVENDNVEAQIFSDGNGADTRQNSMFPGHEYQTSGGSAWVGAPRIWPSNDFSSYGLSIGDLVADVSLEGSFDQYQSLFNHPDWDLTGEDVADFAELRRHVLWTNPRFE</sequence>
<dbReference type="CDD" id="cd12148">
    <property type="entry name" value="fungal_TF_MHR"/>
    <property type="match status" value="1"/>
</dbReference>
<feature type="domain" description="Xylanolytic transcriptional activator regulatory" evidence="3">
    <location>
        <begin position="229"/>
        <end position="302"/>
    </location>
</feature>
<dbReference type="GO" id="GO:0003677">
    <property type="term" value="F:DNA binding"/>
    <property type="evidence" value="ECO:0007669"/>
    <property type="project" value="InterPro"/>
</dbReference>
<dbReference type="PANTHER" id="PTHR46910:SF39">
    <property type="entry name" value="ZN(II)2CYS6 TRANSCRIPTION FACTOR (EUROFUNG)"/>
    <property type="match status" value="1"/>
</dbReference>
<dbReference type="SMART" id="SM00906">
    <property type="entry name" value="Fungal_trans"/>
    <property type="match status" value="1"/>
</dbReference>
<protein>
    <recommendedName>
        <fullName evidence="3">Xylanolytic transcriptional activator regulatory domain-containing protein</fullName>
    </recommendedName>
</protein>
<dbReference type="PANTHER" id="PTHR46910">
    <property type="entry name" value="TRANSCRIPTION FACTOR PDR1"/>
    <property type="match status" value="1"/>
</dbReference>
<keyword evidence="1" id="KW-0539">Nucleus</keyword>
<dbReference type="InterPro" id="IPR050987">
    <property type="entry name" value="AtrR-like"/>
</dbReference>
<reference evidence="4 5" key="1">
    <citation type="journal article" date="2023" name="IMA Fungus">
        <title>Comparative genomic study of the Penicillium genus elucidates a diverse pangenome and 15 lateral gene transfer events.</title>
        <authorList>
            <person name="Petersen C."/>
            <person name="Sorensen T."/>
            <person name="Nielsen M.R."/>
            <person name="Sondergaard T.E."/>
            <person name="Sorensen J.L."/>
            <person name="Fitzpatrick D.A."/>
            <person name="Frisvad J.C."/>
            <person name="Nielsen K.L."/>
        </authorList>
    </citation>
    <scope>NUCLEOTIDE SEQUENCE [LARGE SCALE GENOMIC DNA]</scope>
    <source>
        <strain evidence="4 5">IBT 29057</strain>
    </source>
</reference>
<dbReference type="GO" id="GO:0008270">
    <property type="term" value="F:zinc ion binding"/>
    <property type="evidence" value="ECO:0007669"/>
    <property type="project" value="InterPro"/>
</dbReference>
<dbReference type="GO" id="GO:0003700">
    <property type="term" value="F:DNA-binding transcription factor activity"/>
    <property type="evidence" value="ECO:0007669"/>
    <property type="project" value="InterPro"/>
</dbReference>